<comment type="caution">
    <text evidence="2">The sequence shown here is derived from an EMBL/GenBank/DDBJ whole genome shotgun (WGS) entry which is preliminary data.</text>
</comment>
<keyword evidence="1" id="KW-0472">Membrane</keyword>
<dbReference type="AlphaFoldDB" id="A0A6M0RIN0"/>
<gene>
    <name evidence="2" type="ORF">DXZ20_07455</name>
</gene>
<organism evidence="2 3">
    <name type="scientific">Adonisia turfae CCMR0081</name>
    <dbReference type="NCBI Taxonomy" id="2292702"/>
    <lineage>
        <taxon>Bacteria</taxon>
        <taxon>Bacillati</taxon>
        <taxon>Cyanobacteriota</taxon>
        <taxon>Adonisia</taxon>
        <taxon>Adonisia turfae</taxon>
    </lineage>
</organism>
<reference evidence="2 3" key="1">
    <citation type="journal article" date="2020" name="Microb. Ecol.">
        <title>Ecogenomics of the Marine Benthic Filamentous Cyanobacterium Adonisia.</title>
        <authorList>
            <person name="Walter J.M."/>
            <person name="Coutinho F.H."/>
            <person name="Leomil L."/>
            <person name="Hargreaves P.I."/>
            <person name="Campeao M.E."/>
            <person name="Vieira V.V."/>
            <person name="Silva B.S."/>
            <person name="Fistarol G.O."/>
            <person name="Salomon P.S."/>
            <person name="Sawabe T."/>
            <person name="Mino S."/>
            <person name="Hosokawa M."/>
            <person name="Miyashita H."/>
            <person name="Maruyama F."/>
            <person name="van Verk M.C."/>
            <person name="Dutilh B.E."/>
            <person name="Thompson C.C."/>
            <person name="Thompson F.L."/>
        </authorList>
    </citation>
    <scope>NUCLEOTIDE SEQUENCE [LARGE SCALE GENOMIC DNA]</scope>
    <source>
        <strain evidence="2 3">CCMR0081</strain>
    </source>
</reference>
<dbReference type="EMBL" id="QXHD01000004">
    <property type="protein sequence ID" value="NEZ55511.1"/>
    <property type="molecule type" value="Genomic_DNA"/>
</dbReference>
<keyword evidence="3" id="KW-1185">Reference proteome</keyword>
<protein>
    <submittedName>
        <fullName evidence="2">Uncharacterized protein</fullName>
    </submittedName>
</protein>
<keyword evidence="1" id="KW-1133">Transmembrane helix</keyword>
<dbReference type="Proteomes" id="UP000481033">
    <property type="component" value="Unassembled WGS sequence"/>
</dbReference>
<evidence type="ECO:0000256" key="1">
    <source>
        <dbReference type="SAM" id="Phobius"/>
    </source>
</evidence>
<evidence type="ECO:0000313" key="2">
    <source>
        <dbReference type="EMBL" id="NEZ55511.1"/>
    </source>
</evidence>
<name>A0A6M0RIN0_9CYAN</name>
<sequence>MIVLLTSCDLVLDPCMSNLMPKNVVEMRMNTHVVYEDLSHLVAFKETFIEFPARINYCCGVVLRIFADLTGLVVSFSQYASANILALFAQSFREMSMQCLYVYLAMVLRCSLFICLLVNNFSC</sequence>
<keyword evidence="1" id="KW-0812">Transmembrane</keyword>
<evidence type="ECO:0000313" key="3">
    <source>
        <dbReference type="Proteomes" id="UP000481033"/>
    </source>
</evidence>
<accession>A0A6M0RIN0</accession>
<proteinExistence type="predicted"/>
<feature type="transmembrane region" description="Helical" evidence="1">
    <location>
        <begin position="100"/>
        <end position="121"/>
    </location>
</feature>